<dbReference type="Proteomes" id="UP000477951">
    <property type="component" value="Unassembled WGS sequence"/>
</dbReference>
<name>A0A6L6VKE6_AGRVI</name>
<dbReference type="GO" id="GO:0003677">
    <property type="term" value="F:DNA binding"/>
    <property type="evidence" value="ECO:0007669"/>
    <property type="project" value="InterPro"/>
</dbReference>
<dbReference type="Pfam" id="PF13340">
    <property type="entry name" value="DUF4096"/>
    <property type="match status" value="1"/>
</dbReference>
<dbReference type="NCBIfam" id="NF033580">
    <property type="entry name" value="transpos_IS5_3"/>
    <property type="match status" value="1"/>
</dbReference>
<dbReference type="Pfam" id="PF01609">
    <property type="entry name" value="DDE_Tnp_1"/>
    <property type="match status" value="1"/>
</dbReference>
<dbReference type="GO" id="GO:0004803">
    <property type="term" value="F:transposase activity"/>
    <property type="evidence" value="ECO:0007669"/>
    <property type="project" value="InterPro"/>
</dbReference>
<evidence type="ECO:0000259" key="1">
    <source>
        <dbReference type="Pfam" id="PF01609"/>
    </source>
</evidence>
<accession>A0A6L6VKE6</accession>
<evidence type="ECO:0000259" key="2">
    <source>
        <dbReference type="Pfam" id="PF13340"/>
    </source>
</evidence>
<protein>
    <submittedName>
        <fullName evidence="3">IS5 family transposase</fullName>
    </submittedName>
</protein>
<feature type="domain" description="Transposase IS4-like" evidence="1">
    <location>
        <begin position="93"/>
        <end position="243"/>
    </location>
</feature>
<dbReference type="InterPro" id="IPR002559">
    <property type="entry name" value="Transposase_11"/>
</dbReference>
<dbReference type="PANTHER" id="PTHR46637">
    <property type="entry name" value="TIS1421-TRANSPOSASE PROTEIN A"/>
    <property type="match status" value="1"/>
</dbReference>
<sequence>MLRFVLLEDQWKRLKGLLPGKDSDPGRSAYDNRLFLEAILWKVRVGAPWRDLPDEFGPWNSVFKRFRRWAKKGVFERIFNALSAEPDFEYAMIDGTIIRVHQHGMGAKGGLANQAIGRSRGGLTTKIVALVDALGNLARFILLPGQRHDSIAAPDLIEGIDMEALLADKGFDNNRLRELLGKTETQAVIPPKADRKDRIPCDFAMYRWRHLVENFFCDLKQFRGIATRYDKTDESFAAFIFLRAIHLAIK</sequence>
<evidence type="ECO:0000313" key="4">
    <source>
        <dbReference type="Proteomes" id="UP000477951"/>
    </source>
</evidence>
<dbReference type="RefSeq" id="WP_156616702.1">
    <property type="nucleotide sequence ID" value="NZ_WPHR01000061.1"/>
</dbReference>
<reference evidence="3 4" key="1">
    <citation type="submission" date="2019-12" db="EMBL/GenBank/DDBJ databases">
        <title>Whole-genome sequencing of Allorhizobium vitis.</title>
        <authorList>
            <person name="Gan H.M."/>
            <person name="Szegedi E."/>
            <person name="Burr T."/>
            <person name="Savka M.A."/>
        </authorList>
    </citation>
    <scope>NUCLEOTIDE SEQUENCE [LARGE SCALE GENOMIC DNA]</scope>
    <source>
        <strain evidence="3 4">CG516</strain>
    </source>
</reference>
<dbReference type="InterPro" id="IPR025161">
    <property type="entry name" value="IS402-like_dom"/>
</dbReference>
<dbReference type="GO" id="GO:0006313">
    <property type="term" value="P:DNA transposition"/>
    <property type="evidence" value="ECO:0007669"/>
    <property type="project" value="InterPro"/>
</dbReference>
<dbReference type="PANTHER" id="PTHR46637:SF1">
    <property type="entry name" value="BLL5188 PROTEIN"/>
    <property type="match status" value="1"/>
</dbReference>
<dbReference type="EMBL" id="WPHR01000061">
    <property type="protein sequence ID" value="MUZ76260.1"/>
    <property type="molecule type" value="Genomic_DNA"/>
</dbReference>
<evidence type="ECO:0000313" key="3">
    <source>
        <dbReference type="EMBL" id="MUZ76260.1"/>
    </source>
</evidence>
<dbReference type="AlphaFoldDB" id="A0A6L6VKE6"/>
<comment type="caution">
    <text evidence="3">The sequence shown here is derived from an EMBL/GenBank/DDBJ whole genome shotgun (WGS) entry which is preliminary data.</text>
</comment>
<dbReference type="InterPro" id="IPR052909">
    <property type="entry name" value="Transposase_6_like"/>
</dbReference>
<feature type="domain" description="Insertion element IS402-like" evidence="2">
    <location>
        <begin position="8"/>
        <end position="79"/>
    </location>
</feature>
<gene>
    <name evidence="3" type="ORF">GOZ90_26910</name>
</gene>
<organism evidence="3 4">
    <name type="scientific">Agrobacterium vitis</name>
    <name type="common">Rhizobium vitis</name>
    <dbReference type="NCBI Taxonomy" id="373"/>
    <lineage>
        <taxon>Bacteria</taxon>
        <taxon>Pseudomonadati</taxon>
        <taxon>Pseudomonadota</taxon>
        <taxon>Alphaproteobacteria</taxon>
        <taxon>Hyphomicrobiales</taxon>
        <taxon>Rhizobiaceae</taxon>
        <taxon>Rhizobium/Agrobacterium group</taxon>
        <taxon>Agrobacterium</taxon>
    </lineage>
</organism>
<proteinExistence type="predicted"/>